<gene>
    <name evidence="2" type="ORF">RHGRI_035261</name>
</gene>
<name>A0AAV6I9L9_9ERIC</name>
<evidence type="ECO:0000259" key="1">
    <source>
        <dbReference type="Pfam" id="PF07734"/>
    </source>
</evidence>
<dbReference type="InterPro" id="IPR006527">
    <property type="entry name" value="F-box-assoc_dom_typ1"/>
</dbReference>
<accession>A0AAV6I9L9</accession>
<proteinExistence type="predicted"/>
<keyword evidence="3" id="KW-1185">Reference proteome</keyword>
<evidence type="ECO:0000313" key="2">
    <source>
        <dbReference type="EMBL" id="KAG5523384.1"/>
    </source>
</evidence>
<organism evidence="2 3">
    <name type="scientific">Rhododendron griersonianum</name>
    <dbReference type="NCBI Taxonomy" id="479676"/>
    <lineage>
        <taxon>Eukaryota</taxon>
        <taxon>Viridiplantae</taxon>
        <taxon>Streptophyta</taxon>
        <taxon>Embryophyta</taxon>
        <taxon>Tracheophyta</taxon>
        <taxon>Spermatophyta</taxon>
        <taxon>Magnoliopsida</taxon>
        <taxon>eudicotyledons</taxon>
        <taxon>Gunneridae</taxon>
        <taxon>Pentapetalae</taxon>
        <taxon>asterids</taxon>
        <taxon>Ericales</taxon>
        <taxon>Ericaceae</taxon>
        <taxon>Ericoideae</taxon>
        <taxon>Rhodoreae</taxon>
        <taxon>Rhododendron</taxon>
    </lineage>
</organism>
<dbReference type="Proteomes" id="UP000823749">
    <property type="component" value="Chromosome 12"/>
</dbReference>
<dbReference type="EMBL" id="JACTNZ010000012">
    <property type="protein sequence ID" value="KAG5523384.1"/>
    <property type="molecule type" value="Genomic_DNA"/>
</dbReference>
<dbReference type="PANTHER" id="PTHR31672:SF13">
    <property type="entry name" value="F-BOX PROTEIN CPR30-LIKE"/>
    <property type="match status" value="1"/>
</dbReference>
<dbReference type="InterPro" id="IPR050796">
    <property type="entry name" value="SCF_F-box_component"/>
</dbReference>
<dbReference type="AlphaFoldDB" id="A0AAV6I9L9"/>
<reference evidence="2" key="1">
    <citation type="submission" date="2020-08" db="EMBL/GenBank/DDBJ databases">
        <title>Plant Genome Project.</title>
        <authorList>
            <person name="Zhang R.-G."/>
        </authorList>
    </citation>
    <scope>NUCLEOTIDE SEQUENCE</scope>
    <source>
        <strain evidence="2">WSP0</strain>
        <tissue evidence="2">Leaf</tissue>
    </source>
</reference>
<dbReference type="NCBIfam" id="TIGR01640">
    <property type="entry name" value="F_box_assoc_1"/>
    <property type="match status" value="1"/>
</dbReference>
<evidence type="ECO:0000313" key="3">
    <source>
        <dbReference type="Proteomes" id="UP000823749"/>
    </source>
</evidence>
<comment type="caution">
    <text evidence="2">The sequence shown here is derived from an EMBL/GenBank/DDBJ whole genome shotgun (WGS) entry which is preliminary data.</text>
</comment>
<protein>
    <recommendedName>
        <fullName evidence="1">F-box associated beta-propeller type 1 domain-containing protein</fullName>
    </recommendedName>
</protein>
<dbReference type="PANTHER" id="PTHR31672">
    <property type="entry name" value="BNACNNG10540D PROTEIN"/>
    <property type="match status" value="1"/>
</dbReference>
<dbReference type="InterPro" id="IPR017451">
    <property type="entry name" value="F-box-assoc_interact_dom"/>
</dbReference>
<dbReference type="Pfam" id="PF07734">
    <property type="entry name" value="FBA_1"/>
    <property type="match status" value="1"/>
</dbReference>
<feature type="domain" description="F-box associated beta-propeller type 1" evidence="1">
    <location>
        <begin position="104"/>
        <end position="260"/>
    </location>
</feature>
<sequence length="273" mass="30891">MCSPAMVINEARRLYSTGTRGVKRRLKRHEIWVAPRAQGHQPAVSRPNNPHGKGLRMEKFLGAERDPNHLSHFVENYSFRFDNDNAFDEYRKPEFPFKSTGSCFKIVGSCNGLLCLSDGESGNKLNNLLLWNPMIGKSVVVPLPGVSFRSGDRPSFRNFGFGFDELRNDYKLVGIMSLEFKGLQPWAGVYSLNSGIWREISTKGLRYGTPFEEPVAYVNGVAHWFVTYNRKLLRDTKRSCILTFGFKDEVFGEMMLPETGGTEQSGIMTSVQD</sequence>